<feature type="transmembrane region" description="Helical" evidence="2">
    <location>
        <begin position="183"/>
        <end position="204"/>
    </location>
</feature>
<feature type="domain" description="DUF6535" evidence="3">
    <location>
        <begin position="55"/>
        <end position="206"/>
    </location>
</feature>
<reference evidence="4" key="1">
    <citation type="submission" date="2019-10" db="EMBL/GenBank/DDBJ databases">
        <authorList>
            <consortium name="DOE Joint Genome Institute"/>
            <person name="Kuo A."/>
            <person name="Miyauchi S."/>
            <person name="Kiss E."/>
            <person name="Drula E."/>
            <person name="Kohler A."/>
            <person name="Sanchez-Garcia M."/>
            <person name="Andreopoulos B."/>
            <person name="Barry K.W."/>
            <person name="Bonito G."/>
            <person name="Buee M."/>
            <person name="Carver A."/>
            <person name="Chen C."/>
            <person name="Cichocki N."/>
            <person name="Clum A."/>
            <person name="Culley D."/>
            <person name="Crous P.W."/>
            <person name="Fauchery L."/>
            <person name="Girlanda M."/>
            <person name="Hayes R."/>
            <person name="Keri Z."/>
            <person name="LaButti K."/>
            <person name="Lipzen A."/>
            <person name="Lombard V."/>
            <person name="Magnuson J."/>
            <person name="Maillard F."/>
            <person name="Morin E."/>
            <person name="Murat C."/>
            <person name="Nolan M."/>
            <person name="Ohm R."/>
            <person name="Pangilinan J."/>
            <person name="Pereira M."/>
            <person name="Perotto S."/>
            <person name="Peter M."/>
            <person name="Riley R."/>
            <person name="Sitrit Y."/>
            <person name="Stielow B."/>
            <person name="Szollosi G."/>
            <person name="Zifcakova L."/>
            <person name="Stursova M."/>
            <person name="Spatafora J.W."/>
            <person name="Tedersoo L."/>
            <person name="Vaario L.-M."/>
            <person name="Yamada A."/>
            <person name="Yan M."/>
            <person name="Wang P."/>
            <person name="Xu J."/>
            <person name="Bruns T."/>
            <person name="Baldrian P."/>
            <person name="Vilgalys R."/>
            <person name="Henrissat B."/>
            <person name="Grigoriev I.V."/>
            <person name="Hibbett D."/>
            <person name="Nagy L.G."/>
            <person name="Martin F.M."/>
        </authorList>
    </citation>
    <scope>NUCLEOTIDE SEQUENCE</scope>
    <source>
        <strain evidence="4">Prilba</strain>
    </source>
</reference>
<organism evidence="4 5">
    <name type="scientific">Russula ochroleuca</name>
    <dbReference type="NCBI Taxonomy" id="152965"/>
    <lineage>
        <taxon>Eukaryota</taxon>
        <taxon>Fungi</taxon>
        <taxon>Dikarya</taxon>
        <taxon>Basidiomycota</taxon>
        <taxon>Agaricomycotina</taxon>
        <taxon>Agaricomycetes</taxon>
        <taxon>Russulales</taxon>
        <taxon>Russulaceae</taxon>
        <taxon>Russula</taxon>
    </lineage>
</organism>
<evidence type="ECO:0000313" key="5">
    <source>
        <dbReference type="Proteomes" id="UP000759537"/>
    </source>
</evidence>
<keyword evidence="5" id="KW-1185">Reference proteome</keyword>
<proteinExistence type="predicted"/>
<sequence>MSQPQSPHQIIHVRREPEKQTEADVQSCRPLQSAPDETSQQLSHSCDTAIPLLTLYLRTAKYHDRKKIEGLKGGTDQILVFCGLFSATVAAMIVPTLPSLSDFAAPDPTATPYTLPVVIILANTFWLWSLLLGISCALVALSLPLCAKLHTGTTLPHHSLHEQTRMRTLFAARIERLNFDFHIGALHCVVHVAFTLFLAGLHLYFWDVSYLAFLTSIIWSAICLMVYLWLTILPIIRPGSPYSTPFSKVIVKVITNVCGGDLHGNSRLHTSPNCISEAIQGAVRHPKGKRASPLDDEVLKRTLDLLRSDDDLEQFFEAIPGFCDSKMIDNPRRSLDILGRQRLAQALVEFWNRTLSSNRVSESVGGRRLIVCVRVIEAAELSFAVPQFLDLFSRDLRGVSRSAKIGHSLRNGNAASLARGIIASIISINDGRDKHWFTLTMGELGISKDVLRRYLDHGDSVLLADLIHITRQFSHSLDLDLTRKSLSILPSLSRFDIHNTLLELQHDFCALWNEIVQQAQSSGTNKNPFIDILIEIQGLYVALHCVDAPLTTFFATTTSQEDLLRQPASYHLCMMPDHHRNLTTHIQEAGGGGTTGGARHSTITELIHHPGESSRPVIVANQSQLQDRDSSENTA</sequence>
<feature type="region of interest" description="Disordered" evidence="1">
    <location>
        <begin position="1"/>
        <end position="42"/>
    </location>
</feature>
<keyword evidence="2" id="KW-0812">Transmembrane</keyword>
<accession>A0A9P5MZ72</accession>
<feature type="transmembrane region" description="Helical" evidence="2">
    <location>
        <begin position="117"/>
        <end position="141"/>
    </location>
</feature>
<dbReference type="AlphaFoldDB" id="A0A9P5MZ72"/>
<dbReference type="OrthoDB" id="3237566at2759"/>
<keyword evidence="2" id="KW-0472">Membrane</keyword>
<keyword evidence="2" id="KW-1133">Transmembrane helix</keyword>
<name>A0A9P5MZ72_9AGAM</name>
<feature type="transmembrane region" description="Helical" evidence="2">
    <location>
        <begin position="210"/>
        <end position="230"/>
    </location>
</feature>
<dbReference type="EMBL" id="WHVB01000005">
    <property type="protein sequence ID" value="KAF8482480.1"/>
    <property type="molecule type" value="Genomic_DNA"/>
</dbReference>
<evidence type="ECO:0000256" key="1">
    <source>
        <dbReference type="SAM" id="MobiDB-lite"/>
    </source>
</evidence>
<dbReference type="InterPro" id="IPR045338">
    <property type="entry name" value="DUF6535"/>
</dbReference>
<evidence type="ECO:0000256" key="2">
    <source>
        <dbReference type="SAM" id="Phobius"/>
    </source>
</evidence>
<evidence type="ECO:0000259" key="3">
    <source>
        <dbReference type="Pfam" id="PF20153"/>
    </source>
</evidence>
<protein>
    <recommendedName>
        <fullName evidence="3">DUF6535 domain-containing protein</fullName>
    </recommendedName>
</protein>
<evidence type="ECO:0000313" key="4">
    <source>
        <dbReference type="EMBL" id="KAF8482480.1"/>
    </source>
</evidence>
<dbReference type="Proteomes" id="UP000759537">
    <property type="component" value="Unassembled WGS sequence"/>
</dbReference>
<gene>
    <name evidence="4" type="ORF">DFH94DRAFT_690685</name>
</gene>
<comment type="caution">
    <text evidence="4">The sequence shown here is derived from an EMBL/GenBank/DDBJ whole genome shotgun (WGS) entry which is preliminary data.</text>
</comment>
<feature type="compositionally biased region" description="Basic and acidic residues" evidence="1">
    <location>
        <begin position="13"/>
        <end position="22"/>
    </location>
</feature>
<dbReference type="Pfam" id="PF20153">
    <property type="entry name" value="DUF6535"/>
    <property type="match status" value="1"/>
</dbReference>
<reference evidence="4" key="2">
    <citation type="journal article" date="2020" name="Nat. Commun.">
        <title>Large-scale genome sequencing of mycorrhizal fungi provides insights into the early evolution of symbiotic traits.</title>
        <authorList>
            <person name="Miyauchi S."/>
            <person name="Kiss E."/>
            <person name="Kuo A."/>
            <person name="Drula E."/>
            <person name="Kohler A."/>
            <person name="Sanchez-Garcia M."/>
            <person name="Morin E."/>
            <person name="Andreopoulos B."/>
            <person name="Barry K.W."/>
            <person name="Bonito G."/>
            <person name="Buee M."/>
            <person name="Carver A."/>
            <person name="Chen C."/>
            <person name="Cichocki N."/>
            <person name="Clum A."/>
            <person name="Culley D."/>
            <person name="Crous P.W."/>
            <person name="Fauchery L."/>
            <person name="Girlanda M."/>
            <person name="Hayes R.D."/>
            <person name="Keri Z."/>
            <person name="LaButti K."/>
            <person name="Lipzen A."/>
            <person name="Lombard V."/>
            <person name="Magnuson J."/>
            <person name="Maillard F."/>
            <person name="Murat C."/>
            <person name="Nolan M."/>
            <person name="Ohm R.A."/>
            <person name="Pangilinan J."/>
            <person name="Pereira M.F."/>
            <person name="Perotto S."/>
            <person name="Peter M."/>
            <person name="Pfister S."/>
            <person name="Riley R."/>
            <person name="Sitrit Y."/>
            <person name="Stielow J.B."/>
            <person name="Szollosi G."/>
            <person name="Zifcakova L."/>
            <person name="Stursova M."/>
            <person name="Spatafora J.W."/>
            <person name="Tedersoo L."/>
            <person name="Vaario L.M."/>
            <person name="Yamada A."/>
            <person name="Yan M."/>
            <person name="Wang P."/>
            <person name="Xu J."/>
            <person name="Bruns T."/>
            <person name="Baldrian P."/>
            <person name="Vilgalys R."/>
            <person name="Dunand C."/>
            <person name="Henrissat B."/>
            <person name="Grigoriev I.V."/>
            <person name="Hibbett D."/>
            <person name="Nagy L.G."/>
            <person name="Martin F.M."/>
        </authorList>
    </citation>
    <scope>NUCLEOTIDE SEQUENCE</scope>
    <source>
        <strain evidence="4">Prilba</strain>
    </source>
</reference>